<dbReference type="Proteomes" id="UP000266677">
    <property type="component" value="Unassembled WGS sequence"/>
</dbReference>
<name>A0A3A4KC63_9NOCA</name>
<dbReference type="GO" id="GO:0009294">
    <property type="term" value="P:DNA-mediated transformation"/>
    <property type="evidence" value="ECO:0007669"/>
    <property type="project" value="InterPro"/>
</dbReference>
<reference evidence="3 4" key="1">
    <citation type="submission" date="2018-09" db="EMBL/GenBank/DDBJ databases">
        <title>YIM PH21274 draft genome.</title>
        <authorList>
            <person name="Miao C."/>
        </authorList>
    </citation>
    <scope>NUCLEOTIDE SEQUENCE [LARGE SCALE GENOMIC DNA]</scope>
    <source>
        <strain evidence="3 4">YIM PH 21724</strain>
    </source>
</reference>
<dbReference type="OrthoDB" id="9785707at2"/>
<evidence type="ECO:0000259" key="2">
    <source>
        <dbReference type="Pfam" id="PF02481"/>
    </source>
</evidence>
<organism evidence="3 4">
    <name type="scientific">Nocardia panacis</name>
    <dbReference type="NCBI Taxonomy" id="2340916"/>
    <lineage>
        <taxon>Bacteria</taxon>
        <taxon>Bacillati</taxon>
        <taxon>Actinomycetota</taxon>
        <taxon>Actinomycetes</taxon>
        <taxon>Mycobacteriales</taxon>
        <taxon>Nocardiaceae</taxon>
        <taxon>Nocardia</taxon>
    </lineage>
</organism>
<dbReference type="AlphaFoldDB" id="A0A3A4KC63"/>
<proteinExistence type="inferred from homology"/>
<dbReference type="InterPro" id="IPR057666">
    <property type="entry name" value="DrpA_SLOG"/>
</dbReference>
<evidence type="ECO:0000313" key="4">
    <source>
        <dbReference type="Proteomes" id="UP000266677"/>
    </source>
</evidence>
<dbReference type="EMBL" id="QZFU01000015">
    <property type="protein sequence ID" value="RJO77698.1"/>
    <property type="molecule type" value="Genomic_DNA"/>
</dbReference>
<comment type="similarity">
    <text evidence="1">Belongs to the DprA/Smf family.</text>
</comment>
<keyword evidence="4" id="KW-1185">Reference proteome</keyword>
<feature type="domain" description="Smf/DprA SLOG" evidence="2">
    <location>
        <begin position="73"/>
        <end position="295"/>
    </location>
</feature>
<gene>
    <name evidence="3" type="ORF">D5S18_08180</name>
</gene>
<dbReference type="PANTHER" id="PTHR43022">
    <property type="entry name" value="PROTEIN SMF"/>
    <property type="match status" value="1"/>
</dbReference>
<protein>
    <submittedName>
        <fullName evidence="3">DNA-processing protein DprA</fullName>
    </submittedName>
</protein>
<dbReference type="Gene3D" id="3.40.50.450">
    <property type="match status" value="1"/>
</dbReference>
<dbReference type="SUPFAM" id="SSF102405">
    <property type="entry name" value="MCP/YpsA-like"/>
    <property type="match status" value="1"/>
</dbReference>
<evidence type="ECO:0000313" key="3">
    <source>
        <dbReference type="EMBL" id="RJO77698.1"/>
    </source>
</evidence>
<dbReference type="Pfam" id="PF02481">
    <property type="entry name" value="DNA_processg_A"/>
    <property type="match status" value="1"/>
</dbReference>
<evidence type="ECO:0000256" key="1">
    <source>
        <dbReference type="ARBA" id="ARBA00006525"/>
    </source>
</evidence>
<comment type="caution">
    <text evidence="3">The sequence shown here is derived from an EMBL/GenBank/DDBJ whole genome shotgun (WGS) entry which is preliminary data.</text>
</comment>
<dbReference type="RefSeq" id="WP_120039223.1">
    <property type="nucleotide sequence ID" value="NZ_QZFU01000015.1"/>
</dbReference>
<dbReference type="InterPro" id="IPR003488">
    <property type="entry name" value="DprA"/>
</dbReference>
<sequence length="318" mass="33020">MTTDSRRLAWAVLSRAACGPSRELHELVAKVGVEAAAESVLTGDTPIAPDPRVIRYTDARRDLEIIARAGGKFVTPDDPEWPFELFSIFDRLPRGLRSPTCVAPLGLWVRGSLSLRRASERAVAVIGSRAATEYGQRVAGDLAGDLADGGWTVVSGGAFGIDAAASRAALAAGGATIVVLAGGVDRGHPSQLSRLHDDVADTGLLISELPPGATVNRQRLLARNRLTVTLSRTVVAVEAGLRSGTGNTVGWANLLGLPACAVPGPVTSAASAGCNEMIRTSRAHMATCLADVLTAAGRQRGTWMSGGPHPQLGNSARN</sequence>
<accession>A0A3A4KC63</accession>
<dbReference type="PANTHER" id="PTHR43022:SF1">
    <property type="entry name" value="PROTEIN SMF"/>
    <property type="match status" value="1"/>
</dbReference>